<reference evidence="4 5" key="1">
    <citation type="submission" date="2016-06" db="EMBL/GenBank/DDBJ databases">
        <title>The Draft Genome Sequence and Annotation of the Desert Woodrat Neotoma lepida.</title>
        <authorList>
            <person name="Campbell M."/>
            <person name="Oakeson K.F."/>
            <person name="Yandell M."/>
            <person name="Halpert J.R."/>
            <person name="Dearing D."/>
        </authorList>
    </citation>
    <scope>NUCLEOTIDE SEQUENCE [LARGE SCALE GENOMIC DNA]</scope>
    <source>
        <strain evidence="4">417</strain>
        <tissue evidence="4">Liver</tissue>
    </source>
</reference>
<organism evidence="4 5">
    <name type="scientific">Neotoma lepida</name>
    <name type="common">Desert woodrat</name>
    <dbReference type="NCBI Taxonomy" id="56216"/>
    <lineage>
        <taxon>Eukaryota</taxon>
        <taxon>Metazoa</taxon>
        <taxon>Chordata</taxon>
        <taxon>Craniata</taxon>
        <taxon>Vertebrata</taxon>
        <taxon>Euteleostomi</taxon>
        <taxon>Mammalia</taxon>
        <taxon>Eutheria</taxon>
        <taxon>Euarchontoglires</taxon>
        <taxon>Glires</taxon>
        <taxon>Rodentia</taxon>
        <taxon>Myomorpha</taxon>
        <taxon>Muroidea</taxon>
        <taxon>Cricetidae</taxon>
        <taxon>Neotominae</taxon>
        <taxon>Neotoma</taxon>
    </lineage>
</organism>
<dbReference type="Proteomes" id="UP000092124">
    <property type="component" value="Unassembled WGS sequence"/>
</dbReference>
<dbReference type="PANTHER" id="PTHR23318:SF18">
    <property type="entry name" value="SERINE_THREONINE-PROTEIN PHOSPHATASE 4 REGULATORY SUBUNIT 3B"/>
    <property type="match status" value="1"/>
</dbReference>
<dbReference type="Gene3D" id="2.30.29.30">
    <property type="entry name" value="Pleckstrin-homology domain (PH domain)/Phosphotyrosine-binding domain (PTB)"/>
    <property type="match status" value="2"/>
</dbReference>
<accession>A0A1A6HUB6</accession>
<keyword evidence="5" id="KW-1185">Reference proteome</keyword>
<feature type="domain" description="Serine/threonine-protein phosphatase 4 regulatory subunit 3-like central" evidence="3">
    <location>
        <begin position="369"/>
        <end position="460"/>
    </location>
</feature>
<feature type="compositionally biased region" description="Acidic residues" evidence="2">
    <location>
        <begin position="494"/>
        <end position="503"/>
    </location>
</feature>
<proteinExistence type="inferred from homology"/>
<feature type="domain" description="Serine/threonine-protein phosphatase 4 regulatory subunit 3-like central" evidence="3">
    <location>
        <begin position="185"/>
        <end position="367"/>
    </location>
</feature>
<feature type="compositionally biased region" description="Basic and acidic residues" evidence="2">
    <location>
        <begin position="512"/>
        <end position="543"/>
    </location>
</feature>
<dbReference type="STRING" id="56216.A0A1A6HUB6"/>
<dbReference type="InterPro" id="IPR011993">
    <property type="entry name" value="PH-like_dom_sf"/>
</dbReference>
<name>A0A1A6HUB6_NEOLE</name>
<dbReference type="SUPFAM" id="SSF48371">
    <property type="entry name" value="ARM repeat"/>
    <property type="match status" value="1"/>
</dbReference>
<feature type="non-terminal residue" evidence="4">
    <location>
        <position position="600"/>
    </location>
</feature>
<evidence type="ECO:0000313" key="4">
    <source>
        <dbReference type="EMBL" id="OBS82043.1"/>
    </source>
</evidence>
<feature type="region of interest" description="Disordered" evidence="2">
    <location>
        <begin position="494"/>
        <end position="600"/>
    </location>
</feature>
<dbReference type="InterPro" id="IPR016024">
    <property type="entry name" value="ARM-type_fold"/>
</dbReference>
<dbReference type="GO" id="GO:0072542">
    <property type="term" value="F:protein phosphatase activator activity"/>
    <property type="evidence" value="ECO:0007669"/>
    <property type="project" value="TreeGrafter"/>
</dbReference>
<evidence type="ECO:0000259" key="3">
    <source>
        <dbReference type="Pfam" id="PF04802"/>
    </source>
</evidence>
<evidence type="ECO:0000256" key="2">
    <source>
        <dbReference type="SAM" id="MobiDB-lite"/>
    </source>
</evidence>
<dbReference type="GO" id="GO:0005654">
    <property type="term" value="C:nucleoplasm"/>
    <property type="evidence" value="ECO:0007669"/>
    <property type="project" value="TreeGrafter"/>
</dbReference>
<sequence>MSDTRRRVKVYTLNEDRQWDDRGTGHVSSTYVEELKGMSLLVRAESDEAENYDLALSFQEKAGCDEIWEKICQVQGKDPSVEVTQDLIDESEEERFEEMPETSHLIDLPTCELSKLEEIADLVTSVLSSPIRREKLALALENEGYIKKLLQLFQACEDLENTEGLHHLYEIIRGILFLNKATLFEEDEKFLSEVFAQLTDEATDDDKRRELVNFFKEFCAFSQTLQPQNRDTFFKTLAKLGILPALEIVMGMDDLQVRSAATDIFSYLVEFSPTMVREFVLQEAQQSDDDIFLINVVIEQMICDTDPELGGAVQLMGLLRTLIDPENMLATTNKTEKSEFLNFFYNHCMHVLTAPLLTNTSEDKCEKGALRFMRRIIGLKDEFYNRYITKGNLFEPVINALLDNGTRYNLLNSAVIELFEFIRVEDIKSLTAHIVENFYKALESIEYVQTFKGLKTKYEQEKDRQNQKLNSVPSILRSNRFRRDAKALEDDEEMWFNEEEDEEGKAVVTPIEKSKTEDDFPDSYEKFMETKKAKESEDKENLPKRTSSGGFKFTFSHSPSAANGTNSTNSKSVVAQTAPASSNGSSSKTTNLAASVTATK</sequence>
<dbReference type="EMBL" id="LZPO01008362">
    <property type="protein sequence ID" value="OBS82043.1"/>
    <property type="molecule type" value="Genomic_DNA"/>
</dbReference>
<comment type="caution">
    <text evidence="4">The sequence shown here is derived from an EMBL/GenBank/DDBJ whole genome shotgun (WGS) entry which is preliminary data.</text>
</comment>
<gene>
    <name evidence="4" type="ORF">A6R68_23969</name>
</gene>
<comment type="similarity">
    <text evidence="1">Belongs to the SMEK family.</text>
</comment>
<dbReference type="Pfam" id="PF04802">
    <property type="entry name" value="PP4R3"/>
    <property type="match status" value="2"/>
</dbReference>
<dbReference type="AlphaFoldDB" id="A0A1A6HUB6"/>
<evidence type="ECO:0000313" key="5">
    <source>
        <dbReference type="Proteomes" id="UP000092124"/>
    </source>
</evidence>
<dbReference type="GO" id="GO:0030289">
    <property type="term" value="C:protein phosphatase 4 complex"/>
    <property type="evidence" value="ECO:0007669"/>
    <property type="project" value="TreeGrafter"/>
</dbReference>
<evidence type="ECO:0000256" key="1">
    <source>
        <dbReference type="ARBA" id="ARBA00008809"/>
    </source>
</evidence>
<dbReference type="InterPro" id="IPR006887">
    <property type="entry name" value="P4R3-like_central_dom"/>
</dbReference>
<dbReference type="InterPro" id="IPR051137">
    <property type="entry name" value="PP4R3-like"/>
</dbReference>
<dbReference type="SUPFAM" id="SSF50729">
    <property type="entry name" value="PH domain-like"/>
    <property type="match status" value="1"/>
</dbReference>
<dbReference type="GO" id="GO:0006974">
    <property type="term" value="P:DNA damage response"/>
    <property type="evidence" value="ECO:0007669"/>
    <property type="project" value="TreeGrafter"/>
</dbReference>
<dbReference type="PANTHER" id="PTHR23318">
    <property type="entry name" value="ATP SYNTHASE GAMMA-RELATED"/>
    <property type="match status" value="1"/>
</dbReference>
<dbReference type="OrthoDB" id="27483at2759"/>
<protein>
    <recommendedName>
        <fullName evidence="3">Serine/threonine-protein phosphatase 4 regulatory subunit 3-like central domain-containing protein</fullName>
    </recommendedName>
</protein>
<feature type="compositionally biased region" description="Polar residues" evidence="2">
    <location>
        <begin position="544"/>
        <end position="600"/>
    </location>
</feature>